<dbReference type="PANTHER" id="PTHR47495:SF2">
    <property type="entry name" value="ALDEHYDE DEHYDROGENASE"/>
    <property type="match status" value="1"/>
</dbReference>
<dbReference type="PANTHER" id="PTHR47495">
    <property type="entry name" value="ALDEHYDE DEHYDROGENASE"/>
    <property type="match status" value="1"/>
</dbReference>
<reference evidence="2" key="1">
    <citation type="journal article" date="2014" name="Front. Microbiol.">
        <title>High frequency of phylogenetically diverse reductive dehalogenase-homologous genes in deep subseafloor sedimentary metagenomes.</title>
        <authorList>
            <person name="Kawai M."/>
            <person name="Futagami T."/>
            <person name="Toyoda A."/>
            <person name="Takaki Y."/>
            <person name="Nishi S."/>
            <person name="Hori S."/>
            <person name="Arai W."/>
            <person name="Tsubouchi T."/>
            <person name="Morono Y."/>
            <person name="Uchiyama I."/>
            <person name="Ito T."/>
            <person name="Fujiyama A."/>
            <person name="Inagaki F."/>
            <person name="Takami H."/>
        </authorList>
    </citation>
    <scope>NUCLEOTIDE SEQUENCE</scope>
    <source>
        <strain evidence="2">Expedition CK06-06</strain>
    </source>
</reference>
<dbReference type="SUPFAM" id="SSF56003">
    <property type="entry name" value="Molybdenum cofactor-binding domain"/>
    <property type="match status" value="1"/>
</dbReference>
<dbReference type="GO" id="GO:0016491">
    <property type="term" value="F:oxidoreductase activity"/>
    <property type="evidence" value="ECO:0007669"/>
    <property type="project" value="InterPro"/>
</dbReference>
<evidence type="ECO:0000259" key="1">
    <source>
        <dbReference type="Pfam" id="PF20256"/>
    </source>
</evidence>
<dbReference type="InterPro" id="IPR037165">
    <property type="entry name" value="AldOxase/xan_DH_Mopterin-bd_sf"/>
</dbReference>
<dbReference type="AlphaFoldDB" id="X1NA69"/>
<dbReference type="Gene3D" id="3.30.365.10">
    <property type="entry name" value="Aldehyde oxidase/xanthine dehydrogenase, molybdopterin binding domain"/>
    <property type="match status" value="1"/>
</dbReference>
<dbReference type="Pfam" id="PF20256">
    <property type="entry name" value="MoCoBD_2"/>
    <property type="match status" value="1"/>
</dbReference>
<dbReference type="EMBL" id="BARV01033011">
    <property type="protein sequence ID" value="GAI40508.1"/>
    <property type="molecule type" value="Genomic_DNA"/>
</dbReference>
<organism evidence="2">
    <name type="scientific">marine sediment metagenome</name>
    <dbReference type="NCBI Taxonomy" id="412755"/>
    <lineage>
        <taxon>unclassified sequences</taxon>
        <taxon>metagenomes</taxon>
        <taxon>ecological metagenomes</taxon>
    </lineage>
</organism>
<proteinExistence type="predicted"/>
<sequence>MAENQVVSGVLQGCGFALCESLVFDENTGQVLNPNFIDYKILKASDIPDPEVKFVEEIDPVGAFGIKGMGEATLCPAPAALAQAIYNATGVIFDSAPITPEKILRALIGRTTRDTG</sequence>
<dbReference type="InterPro" id="IPR052516">
    <property type="entry name" value="N-heterocyclic_Hydroxylase"/>
</dbReference>
<accession>X1NA69</accession>
<gene>
    <name evidence="2" type="ORF">S06H3_51957</name>
</gene>
<feature type="domain" description="Aldehyde oxidase/xanthine dehydrogenase second molybdopterin binding" evidence="1">
    <location>
        <begin position="1"/>
        <end position="48"/>
    </location>
</feature>
<name>X1NA69_9ZZZZ</name>
<dbReference type="InterPro" id="IPR046867">
    <property type="entry name" value="AldOxase/xan_DH_MoCoBD2"/>
</dbReference>
<comment type="caution">
    <text evidence="2">The sequence shown here is derived from an EMBL/GenBank/DDBJ whole genome shotgun (WGS) entry which is preliminary data.</text>
</comment>
<evidence type="ECO:0000313" key="2">
    <source>
        <dbReference type="EMBL" id="GAI40508.1"/>
    </source>
</evidence>
<protein>
    <recommendedName>
        <fullName evidence="1">Aldehyde oxidase/xanthine dehydrogenase second molybdopterin binding domain-containing protein</fullName>
    </recommendedName>
</protein>